<protein>
    <submittedName>
        <fullName evidence="8">Transcriptional regulator AfsR</fullName>
    </submittedName>
</protein>
<accession>A0ABP8ALZ5</accession>
<keyword evidence="2" id="KW-0805">Transcription regulation</keyword>
<dbReference type="Pfam" id="PF13191">
    <property type="entry name" value="AAA_16"/>
    <property type="match status" value="1"/>
</dbReference>
<dbReference type="InterPro" id="IPR019734">
    <property type="entry name" value="TPR_rpt"/>
</dbReference>
<evidence type="ECO:0000256" key="3">
    <source>
        <dbReference type="ARBA" id="ARBA00023125"/>
    </source>
</evidence>
<evidence type="ECO:0000313" key="9">
    <source>
        <dbReference type="Proteomes" id="UP001501251"/>
    </source>
</evidence>
<dbReference type="EMBL" id="BAABAQ010000002">
    <property type="protein sequence ID" value="GAA4186053.1"/>
    <property type="molecule type" value="Genomic_DNA"/>
</dbReference>
<dbReference type="Pfam" id="PF00486">
    <property type="entry name" value="Trans_reg_C"/>
    <property type="match status" value="1"/>
</dbReference>
<evidence type="ECO:0000313" key="8">
    <source>
        <dbReference type="EMBL" id="GAA4186053.1"/>
    </source>
</evidence>
<evidence type="ECO:0000256" key="2">
    <source>
        <dbReference type="ARBA" id="ARBA00023015"/>
    </source>
</evidence>
<dbReference type="Gene3D" id="3.40.50.300">
    <property type="entry name" value="P-loop containing nucleotide triphosphate hydrolases"/>
    <property type="match status" value="1"/>
</dbReference>
<dbReference type="InterPro" id="IPR011990">
    <property type="entry name" value="TPR-like_helical_dom_sf"/>
</dbReference>
<name>A0ABP8ALZ5_9ACTN</name>
<keyword evidence="9" id="KW-1185">Reference proteome</keyword>
<dbReference type="SMART" id="SM00028">
    <property type="entry name" value="TPR"/>
    <property type="match status" value="4"/>
</dbReference>
<sequence>MDETHATAPTGEDLPAGRLGIDILGPVTGRRGARRLDLGEPRQQAVLCVLAINAGQVVTKDRLIDGVWGESPPKTAGQSVYTYVSGLRRALDPGRDPRGPSEVLVSVSGGYSLRLAPERVDALLFERRLDQAGKAHAEKAYETSMRLLDGAAELWRGTCLSGVPGPFAEFERHRLGGLRLTALELHADLLLLLGRPQEAAARLVLLTSEHPLRERLRELYMIALYRCDRRAEALRVYRETRRLLMEESGAQPHESLRRCHELILRADPLLGPPSAPLPSPGPSPDPEPDARERRFPDSRRRTAVRTKVARQLPRDPVDFVGRAEELARLEALLSPRDGTPPHHVVAITGAPGSGKSTLAVRAAHLVRDRFPGGQLYVNLRGATPGMRRLRPIEVLGRFLRDLGTPPHAVPADVDEAAALWRGELDGREILVVLDDAADLAQIRPLLSVPMGNAILTTSRESFTLLDDCARVPISGMRRAESSAMLTKLIGAERAAEDPRATTRLIDLCGDLPLAVGIAGARLANRPRWNVADLVSRLEDERGRLRELSAGDLAVRSSLAVSYEMLAGSDHHLDRTAARALRALGVLRTADVTAHLVGALLDVPVETAEHAMERLVDAHLSEMDKPGRYRLHDLVRLFAKERVTHEETEGERDAALDRALSLYLRTTLLAVKLCGYPRTVPTDLELGAGLLPLGSGRQARDWLDREQANLVSAASQAMGAPGERIARLGAALAFALFWHLQHAGLPARLQSLNRRALSVGRRLNDHRIEANAHNHLGSALNMVGRLEEAQNHIRRQLVLSRRLSDLHGEQKALGSLATNYLELGRYEKALRCGEAQRKVTMQAGHVSGEHFALTMIGSAYHGMRRTGQALAVLEEALSRCRRDGNRYQETSVHEKLGRLHLDRGDPESARSSFEDGLGCARAVKLKVAEPYLLLGLARSSRLLGETDRAAAYLELSLSTARAVGNPVVERLTEEEATILTASATPVTACRARP</sequence>
<dbReference type="PROSITE" id="PS51755">
    <property type="entry name" value="OMPR_PHOB"/>
    <property type="match status" value="1"/>
</dbReference>
<feature type="DNA-binding region" description="OmpR/PhoB-type" evidence="5">
    <location>
        <begin position="11"/>
        <end position="115"/>
    </location>
</feature>
<comment type="similarity">
    <text evidence="1">Belongs to the AfsR/DnrI/RedD regulatory family.</text>
</comment>
<evidence type="ECO:0000256" key="4">
    <source>
        <dbReference type="ARBA" id="ARBA00023163"/>
    </source>
</evidence>
<evidence type="ECO:0000259" key="7">
    <source>
        <dbReference type="PROSITE" id="PS51755"/>
    </source>
</evidence>
<dbReference type="InterPro" id="IPR001867">
    <property type="entry name" value="OmpR/PhoB-type_DNA-bd"/>
</dbReference>
<proteinExistence type="inferred from homology"/>
<comment type="caution">
    <text evidence="8">The sequence shown here is derived from an EMBL/GenBank/DDBJ whole genome shotgun (WGS) entry which is preliminary data.</text>
</comment>
<dbReference type="InterPro" id="IPR027417">
    <property type="entry name" value="P-loop_NTPase"/>
</dbReference>
<dbReference type="SUPFAM" id="SSF46894">
    <property type="entry name" value="C-terminal effector domain of the bipartite response regulators"/>
    <property type="match status" value="1"/>
</dbReference>
<evidence type="ECO:0000256" key="6">
    <source>
        <dbReference type="SAM" id="MobiDB-lite"/>
    </source>
</evidence>
<dbReference type="InterPro" id="IPR051677">
    <property type="entry name" value="AfsR-DnrI-RedD_regulator"/>
</dbReference>
<dbReference type="SMART" id="SM00862">
    <property type="entry name" value="Trans_reg_C"/>
    <property type="match status" value="1"/>
</dbReference>
<dbReference type="CDD" id="cd02019">
    <property type="entry name" value="NK"/>
    <property type="match status" value="1"/>
</dbReference>
<dbReference type="SUPFAM" id="SSF48452">
    <property type="entry name" value="TPR-like"/>
    <property type="match status" value="2"/>
</dbReference>
<dbReference type="Gene3D" id="1.10.10.10">
    <property type="entry name" value="Winged helix-like DNA-binding domain superfamily/Winged helix DNA-binding domain"/>
    <property type="match status" value="1"/>
</dbReference>
<dbReference type="InterPro" id="IPR005158">
    <property type="entry name" value="BTAD"/>
</dbReference>
<dbReference type="SUPFAM" id="SSF52540">
    <property type="entry name" value="P-loop containing nucleoside triphosphate hydrolases"/>
    <property type="match status" value="1"/>
</dbReference>
<gene>
    <name evidence="8" type="primary">afsR_1</name>
    <name evidence="8" type="ORF">GCM10022252_17460</name>
</gene>
<dbReference type="Gene3D" id="1.25.40.10">
    <property type="entry name" value="Tetratricopeptide repeat domain"/>
    <property type="match status" value="2"/>
</dbReference>
<dbReference type="PANTHER" id="PTHR35807">
    <property type="entry name" value="TRANSCRIPTIONAL REGULATOR REDD-RELATED"/>
    <property type="match status" value="1"/>
</dbReference>
<dbReference type="InterPro" id="IPR003593">
    <property type="entry name" value="AAA+_ATPase"/>
</dbReference>
<dbReference type="Pfam" id="PF13181">
    <property type="entry name" value="TPR_8"/>
    <property type="match status" value="1"/>
</dbReference>
<dbReference type="Proteomes" id="UP001501251">
    <property type="component" value="Unassembled WGS sequence"/>
</dbReference>
<dbReference type="SMART" id="SM01043">
    <property type="entry name" value="BTAD"/>
    <property type="match status" value="1"/>
</dbReference>
<dbReference type="InterPro" id="IPR036388">
    <property type="entry name" value="WH-like_DNA-bd_sf"/>
</dbReference>
<feature type="region of interest" description="Disordered" evidence="6">
    <location>
        <begin position="270"/>
        <end position="308"/>
    </location>
</feature>
<feature type="domain" description="OmpR/PhoB-type" evidence="7">
    <location>
        <begin position="11"/>
        <end position="115"/>
    </location>
</feature>
<dbReference type="PRINTS" id="PR00364">
    <property type="entry name" value="DISEASERSIST"/>
</dbReference>
<keyword evidence="3 5" id="KW-0238">DNA-binding</keyword>
<dbReference type="SMART" id="SM00382">
    <property type="entry name" value="AAA"/>
    <property type="match status" value="1"/>
</dbReference>
<organism evidence="8 9">
    <name type="scientific">Streptosporangium oxazolinicum</name>
    <dbReference type="NCBI Taxonomy" id="909287"/>
    <lineage>
        <taxon>Bacteria</taxon>
        <taxon>Bacillati</taxon>
        <taxon>Actinomycetota</taxon>
        <taxon>Actinomycetes</taxon>
        <taxon>Streptosporangiales</taxon>
        <taxon>Streptosporangiaceae</taxon>
        <taxon>Streptosporangium</taxon>
    </lineage>
</organism>
<evidence type="ECO:0000256" key="5">
    <source>
        <dbReference type="PROSITE-ProRule" id="PRU01091"/>
    </source>
</evidence>
<feature type="compositionally biased region" description="Pro residues" evidence="6">
    <location>
        <begin position="270"/>
        <end position="285"/>
    </location>
</feature>
<dbReference type="InterPro" id="IPR041664">
    <property type="entry name" value="AAA_16"/>
</dbReference>
<keyword evidence="4" id="KW-0804">Transcription</keyword>
<feature type="compositionally biased region" description="Basic and acidic residues" evidence="6">
    <location>
        <begin position="288"/>
        <end position="300"/>
    </location>
</feature>
<reference evidence="9" key="1">
    <citation type="journal article" date="2019" name="Int. J. Syst. Evol. Microbiol.">
        <title>The Global Catalogue of Microorganisms (GCM) 10K type strain sequencing project: providing services to taxonomists for standard genome sequencing and annotation.</title>
        <authorList>
            <consortium name="The Broad Institute Genomics Platform"/>
            <consortium name="The Broad Institute Genome Sequencing Center for Infectious Disease"/>
            <person name="Wu L."/>
            <person name="Ma J."/>
        </authorList>
    </citation>
    <scope>NUCLEOTIDE SEQUENCE [LARGE SCALE GENOMIC DNA]</scope>
    <source>
        <strain evidence="9">JCM 17388</strain>
    </source>
</reference>
<dbReference type="CDD" id="cd15831">
    <property type="entry name" value="BTAD"/>
    <property type="match status" value="1"/>
</dbReference>
<evidence type="ECO:0000256" key="1">
    <source>
        <dbReference type="ARBA" id="ARBA00005820"/>
    </source>
</evidence>
<dbReference type="Pfam" id="PF03704">
    <property type="entry name" value="BTAD"/>
    <property type="match status" value="1"/>
</dbReference>
<dbReference type="RefSeq" id="WP_344916792.1">
    <property type="nucleotide sequence ID" value="NZ_BAABAQ010000002.1"/>
</dbReference>
<dbReference type="PANTHER" id="PTHR35807:SF1">
    <property type="entry name" value="TRANSCRIPTIONAL REGULATOR REDD"/>
    <property type="match status" value="1"/>
</dbReference>
<dbReference type="InterPro" id="IPR016032">
    <property type="entry name" value="Sig_transdc_resp-reg_C-effctor"/>
</dbReference>